<accession>A0A2H3IZY3</accession>
<dbReference type="InterPro" id="IPR045340">
    <property type="entry name" value="DUF6533"/>
</dbReference>
<sequence>MSVAFKSLCPAFTFILYDTLLNIADEVEYIWKGQRSWIKWAYVFIRYMPLFLQGGMIVLFAHMYSPHLWSHEVCLAWWLYQAIMFEGLLIAVEGVFIVRICAMYGHHRVLMVMILVLYFGEIAAMITLLTVSTMGVQFDQECLIVEVPPIFSAYWAVPLVFETFLFGLILIKFFTSVGRQLDKRPILFVLVRDGMWAYAIIFFVMLLNTLVYNLLNNAYADTAIEYAHGTYKGSHVLLNIRRVSAERNSYVPSRWTAYSADAELLFCNEIPTAVSPNVETTMGACQVELRDMQTDERMSGHT</sequence>
<keyword evidence="1" id="KW-0472">Membrane</keyword>
<dbReference type="AlphaFoldDB" id="A0A2H3IZY3"/>
<proteinExistence type="predicted"/>
<gene>
    <name evidence="3" type="ORF">WOLCODRAFT_80437</name>
</gene>
<dbReference type="OrthoDB" id="2637653at2759"/>
<feature type="transmembrane region" description="Helical" evidence="1">
    <location>
        <begin position="195"/>
        <end position="215"/>
    </location>
</feature>
<dbReference type="Proteomes" id="UP000218811">
    <property type="component" value="Unassembled WGS sequence"/>
</dbReference>
<feature type="transmembrane region" description="Helical" evidence="1">
    <location>
        <begin position="151"/>
        <end position="174"/>
    </location>
</feature>
<dbReference type="OMA" id="SHEVCLA"/>
<dbReference type="EMBL" id="KB467854">
    <property type="protein sequence ID" value="PCH35550.1"/>
    <property type="molecule type" value="Genomic_DNA"/>
</dbReference>
<feature type="transmembrane region" description="Helical" evidence="1">
    <location>
        <begin position="110"/>
        <end position="131"/>
    </location>
</feature>
<evidence type="ECO:0000259" key="2">
    <source>
        <dbReference type="Pfam" id="PF20151"/>
    </source>
</evidence>
<keyword evidence="1" id="KW-0812">Transmembrane</keyword>
<evidence type="ECO:0000313" key="3">
    <source>
        <dbReference type="EMBL" id="PCH35550.1"/>
    </source>
</evidence>
<dbReference type="Pfam" id="PF20151">
    <property type="entry name" value="DUF6533"/>
    <property type="match status" value="1"/>
</dbReference>
<keyword evidence="1" id="KW-1133">Transmembrane helix</keyword>
<organism evidence="3 4">
    <name type="scientific">Wolfiporia cocos (strain MD-104)</name>
    <name type="common">Brown rot fungus</name>
    <dbReference type="NCBI Taxonomy" id="742152"/>
    <lineage>
        <taxon>Eukaryota</taxon>
        <taxon>Fungi</taxon>
        <taxon>Dikarya</taxon>
        <taxon>Basidiomycota</taxon>
        <taxon>Agaricomycotina</taxon>
        <taxon>Agaricomycetes</taxon>
        <taxon>Polyporales</taxon>
        <taxon>Phaeolaceae</taxon>
        <taxon>Wolfiporia</taxon>
    </lineage>
</organism>
<feature type="transmembrane region" description="Helical" evidence="1">
    <location>
        <begin position="77"/>
        <end position="98"/>
    </location>
</feature>
<feature type="domain" description="DUF6533" evidence="2">
    <location>
        <begin position="11"/>
        <end position="51"/>
    </location>
</feature>
<name>A0A2H3IZY3_WOLCO</name>
<reference evidence="3 4" key="1">
    <citation type="journal article" date="2012" name="Science">
        <title>The Paleozoic origin of enzymatic lignin decomposition reconstructed from 31 fungal genomes.</title>
        <authorList>
            <person name="Floudas D."/>
            <person name="Binder M."/>
            <person name="Riley R."/>
            <person name="Barry K."/>
            <person name="Blanchette R.A."/>
            <person name="Henrissat B."/>
            <person name="Martinez A.T."/>
            <person name="Otillar R."/>
            <person name="Spatafora J.W."/>
            <person name="Yadav J.S."/>
            <person name="Aerts A."/>
            <person name="Benoit I."/>
            <person name="Boyd A."/>
            <person name="Carlson A."/>
            <person name="Copeland A."/>
            <person name="Coutinho P.M."/>
            <person name="de Vries R.P."/>
            <person name="Ferreira P."/>
            <person name="Findley K."/>
            <person name="Foster B."/>
            <person name="Gaskell J."/>
            <person name="Glotzer D."/>
            <person name="Gorecki P."/>
            <person name="Heitman J."/>
            <person name="Hesse C."/>
            <person name="Hori C."/>
            <person name="Igarashi K."/>
            <person name="Jurgens J.A."/>
            <person name="Kallen N."/>
            <person name="Kersten P."/>
            <person name="Kohler A."/>
            <person name="Kuees U."/>
            <person name="Kumar T.K.A."/>
            <person name="Kuo A."/>
            <person name="LaButti K."/>
            <person name="Larrondo L.F."/>
            <person name="Lindquist E."/>
            <person name="Ling A."/>
            <person name="Lombard V."/>
            <person name="Lucas S."/>
            <person name="Lundell T."/>
            <person name="Martin R."/>
            <person name="McLaughlin D.J."/>
            <person name="Morgenstern I."/>
            <person name="Morin E."/>
            <person name="Murat C."/>
            <person name="Nagy L.G."/>
            <person name="Nolan M."/>
            <person name="Ohm R.A."/>
            <person name="Patyshakuliyeva A."/>
            <person name="Rokas A."/>
            <person name="Ruiz-Duenas F.J."/>
            <person name="Sabat G."/>
            <person name="Salamov A."/>
            <person name="Samejima M."/>
            <person name="Schmutz J."/>
            <person name="Slot J.C."/>
            <person name="St John F."/>
            <person name="Stenlid J."/>
            <person name="Sun H."/>
            <person name="Sun S."/>
            <person name="Syed K."/>
            <person name="Tsang A."/>
            <person name="Wiebenga A."/>
            <person name="Young D."/>
            <person name="Pisabarro A."/>
            <person name="Eastwood D.C."/>
            <person name="Martin F."/>
            <person name="Cullen D."/>
            <person name="Grigoriev I.V."/>
            <person name="Hibbett D.S."/>
        </authorList>
    </citation>
    <scope>NUCLEOTIDE SEQUENCE [LARGE SCALE GENOMIC DNA]</scope>
    <source>
        <strain evidence="3 4">MD-104</strain>
    </source>
</reference>
<feature type="transmembrane region" description="Helical" evidence="1">
    <location>
        <begin position="44"/>
        <end position="65"/>
    </location>
</feature>
<protein>
    <recommendedName>
        <fullName evidence="2">DUF6533 domain-containing protein</fullName>
    </recommendedName>
</protein>
<keyword evidence="4" id="KW-1185">Reference proteome</keyword>
<evidence type="ECO:0000313" key="4">
    <source>
        <dbReference type="Proteomes" id="UP000218811"/>
    </source>
</evidence>
<evidence type="ECO:0000256" key="1">
    <source>
        <dbReference type="SAM" id="Phobius"/>
    </source>
</evidence>